<evidence type="ECO:0000313" key="4">
    <source>
        <dbReference type="Proteomes" id="UP000269198"/>
    </source>
</evidence>
<evidence type="ECO:0000313" key="3">
    <source>
        <dbReference type="EMBL" id="RNL82681.1"/>
    </source>
</evidence>
<dbReference type="InterPro" id="IPR036388">
    <property type="entry name" value="WH-like_DNA-bd_sf"/>
</dbReference>
<dbReference type="InterPro" id="IPR015191">
    <property type="entry name" value="SelB_WHD4"/>
</dbReference>
<evidence type="ECO:0000259" key="2">
    <source>
        <dbReference type="Pfam" id="PF09107"/>
    </source>
</evidence>
<reference evidence="3 4" key="1">
    <citation type="submission" date="2018-11" db="EMBL/GenBank/DDBJ databases">
        <title>The genome draft of YIM 96095.</title>
        <authorList>
            <person name="Tang S.-K."/>
            <person name="Chunyu W.-X."/>
            <person name="Feng Y.-Z."/>
        </authorList>
    </citation>
    <scope>NUCLEOTIDE SEQUENCE [LARGE SCALE GENOMIC DNA]</scope>
    <source>
        <strain evidence="3 4">YIM 96095</strain>
    </source>
</reference>
<evidence type="ECO:0000256" key="1">
    <source>
        <dbReference type="SAM" id="MobiDB-lite"/>
    </source>
</evidence>
<proteinExistence type="predicted"/>
<dbReference type="Pfam" id="PF09107">
    <property type="entry name" value="WHD_3rd_SelB"/>
    <property type="match status" value="1"/>
</dbReference>
<gene>
    <name evidence="3" type="ORF">EFW17_18525</name>
</gene>
<organism evidence="3 4">
    <name type="scientific">Halostreptopolyspora alba</name>
    <dbReference type="NCBI Taxonomy" id="2487137"/>
    <lineage>
        <taxon>Bacteria</taxon>
        <taxon>Bacillati</taxon>
        <taxon>Actinomycetota</taxon>
        <taxon>Actinomycetes</taxon>
        <taxon>Streptosporangiales</taxon>
        <taxon>Nocardiopsidaceae</taxon>
        <taxon>Halostreptopolyspora</taxon>
    </lineage>
</organism>
<dbReference type="EMBL" id="RJMB01000021">
    <property type="protein sequence ID" value="RNL82681.1"/>
    <property type="molecule type" value="Genomic_DNA"/>
</dbReference>
<dbReference type="Proteomes" id="UP000269198">
    <property type="component" value="Unassembled WGS sequence"/>
</dbReference>
<dbReference type="GO" id="GO:0003746">
    <property type="term" value="F:translation elongation factor activity"/>
    <property type="evidence" value="ECO:0007669"/>
    <property type="project" value="InterPro"/>
</dbReference>
<feature type="region of interest" description="Disordered" evidence="1">
    <location>
        <begin position="219"/>
        <end position="243"/>
    </location>
</feature>
<dbReference type="GO" id="GO:0005525">
    <property type="term" value="F:GTP binding"/>
    <property type="evidence" value="ECO:0007669"/>
    <property type="project" value="InterPro"/>
</dbReference>
<dbReference type="Gene3D" id="1.10.10.10">
    <property type="entry name" value="Winged helix-like DNA-binding domain superfamily/Winged helix DNA-binding domain"/>
    <property type="match status" value="1"/>
</dbReference>
<accession>A0A3N0E4B4</accession>
<dbReference type="RefSeq" id="WP_123202676.1">
    <property type="nucleotide sequence ID" value="NZ_RJMB01000021.1"/>
</dbReference>
<sequence length="243" mass="25384">MTTEAIAAIGSADHGAAAFPPARSGDTGPEGAAPVVGCRPGGTGDPERLRHHLGSLVARYALANPEVVGVPVEAVRLWLGMADRRTVESLVCAPLAVRHRHVLPLAAGPHTPENLARPLMLLGEELAASPFRAPGPERLAELGFTRAGVATGVRTGLLVRLGPDAVLPTEAVDEAVRVLAGLREPFTVAEARRALDTRRRVAGPLLTLLDRRGLTRGAGDRRRALATADDPPFAPGRGRTVSP</sequence>
<dbReference type="GO" id="GO:0005737">
    <property type="term" value="C:cytoplasm"/>
    <property type="evidence" value="ECO:0007669"/>
    <property type="project" value="InterPro"/>
</dbReference>
<dbReference type="GO" id="GO:0001514">
    <property type="term" value="P:selenocysteine incorporation"/>
    <property type="evidence" value="ECO:0007669"/>
    <property type="project" value="InterPro"/>
</dbReference>
<protein>
    <recommendedName>
        <fullName evidence="2">Elongation factor SelB fourth winged-helix domain-containing protein</fullName>
    </recommendedName>
</protein>
<keyword evidence="4" id="KW-1185">Reference proteome</keyword>
<feature type="domain" description="Elongation factor SelB fourth winged-helix" evidence="2">
    <location>
        <begin position="179"/>
        <end position="223"/>
    </location>
</feature>
<dbReference type="SUPFAM" id="SSF46785">
    <property type="entry name" value="Winged helix' DNA-binding domain"/>
    <property type="match status" value="1"/>
</dbReference>
<dbReference type="InterPro" id="IPR036390">
    <property type="entry name" value="WH_DNA-bd_sf"/>
</dbReference>
<dbReference type="GO" id="GO:0003723">
    <property type="term" value="F:RNA binding"/>
    <property type="evidence" value="ECO:0007669"/>
    <property type="project" value="InterPro"/>
</dbReference>
<comment type="caution">
    <text evidence="3">The sequence shown here is derived from an EMBL/GenBank/DDBJ whole genome shotgun (WGS) entry which is preliminary data.</text>
</comment>
<name>A0A3N0E4B4_9ACTN</name>
<dbReference type="OrthoDB" id="9803139at2"/>
<dbReference type="AlphaFoldDB" id="A0A3N0E4B4"/>